<dbReference type="SUPFAM" id="SSF51735">
    <property type="entry name" value="NAD(P)-binding Rossmann-fold domains"/>
    <property type="match status" value="1"/>
</dbReference>
<dbReference type="Proteomes" id="UP000177785">
    <property type="component" value="Unassembled WGS sequence"/>
</dbReference>
<keyword evidence="3" id="KW-0560">Oxidoreductase</keyword>
<dbReference type="InterPro" id="IPR036291">
    <property type="entry name" value="NAD(P)-bd_dom_sf"/>
</dbReference>
<evidence type="ECO:0000256" key="4">
    <source>
        <dbReference type="RuleBase" id="RU000363"/>
    </source>
</evidence>
<dbReference type="AlphaFoldDB" id="A0A1G2G4F3"/>
<sequence>MKTILISGGGRGFGRVLAEQFSKKYNVVILVRDPEKAAQAAKEIGCDFVVADVKNYEQVERAVDLIISRYTSVDYLINNAGFWISGLLEENNPSQIKEVIDTSLTGTIFLTRAVLPYMKKARKGRVINVISQAGLYGRAERSVHHASKWAVTGFTKSLQVELAGSGVTVSGFYPGSMKTRQFIDTTLKKNPSRFMEFSDAARAVEFIVETPGDMNIPELGIKPAYY</sequence>
<evidence type="ECO:0000313" key="5">
    <source>
        <dbReference type="EMBL" id="OGZ45133.1"/>
    </source>
</evidence>
<keyword evidence="2" id="KW-0521">NADP</keyword>
<evidence type="ECO:0000256" key="2">
    <source>
        <dbReference type="ARBA" id="ARBA00022857"/>
    </source>
</evidence>
<proteinExistence type="inferred from homology"/>
<organism evidence="5 6">
    <name type="scientific">Candidatus Ryanbacteria bacterium RIFCSPHIGHO2_01_FULL_48_27</name>
    <dbReference type="NCBI Taxonomy" id="1802115"/>
    <lineage>
        <taxon>Bacteria</taxon>
        <taxon>Candidatus Ryaniibacteriota</taxon>
    </lineage>
</organism>
<protein>
    <recommendedName>
        <fullName evidence="7">Short-chain dehydrogenase</fullName>
    </recommendedName>
</protein>
<comment type="caution">
    <text evidence="5">The sequence shown here is derived from an EMBL/GenBank/DDBJ whole genome shotgun (WGS) entry which is preliminary data.</text>
</comment>
<evidence type="ECO:0000256" key="1">
    <source>
        <dbReference type="ARBA" id="ARBA00006484"/>
    </source>
</evidence>
<reference evidence="5 6" key="1">
    <citation type="journal article" date="2016" name="Nat. Commun.">
        <title>Thousands of microbial genomes shed light on interconnected biogeochemical processes in an aquifer system.</title>
        <authorList>
            <person name="Anantharaman K."/>
            <person name="Brown C.T."/>
            <person name="Hug L.A."/>
            <person name="Sharon I."/>
            <person name="Castelle C.J."/>
            <person name="Probst A.J."/>
            <person name="Thomas B.C."/>
            <person name="Singh A."/>
            <person name="Wilkins M.J."/>
            <person name="Karaoz U."/>
            <person name="Brodie E.L."/>
            <person name="Williams K.H."/>
            <person name="Hubbard S.S."/>
            <person name="Banfield J.F."/>
        </authorList>
    </citation>
    <scope>NUCLEOTIDE SEQUENCE [LARGE SCALE GENOMIC DNA]</scope>
</reference>
<name>A0A1G2G4F3_9BACT</name>
<dbReference type="PRINTS" id="PR00081">
    <property type="entry name" value="GDHRDH"/>
</dbReference>
<evidence type="ECO:0000256" key="3">
    <source>
        <dbReference type="ARBA" id="ARBA00023002"/>
    </source>
</evidence>
<dbReference type="PANTHER" id="PTHR43391:SF14">
    <property type="entry name" value="DEHYDROGENASE_REDUCTASE SDR FAMILY PROTEIN 7-LIKE"/>
    <property type="match status" value="1"/>
</dbReference>
<evidence type="ECO:0000313" key="6">
    <source>
        <dbReference type="Proteomes" id="UP000177785"/>
    </source>
</evidence>
<dbReference type="Pfam" id="PF00106">
    <property type="entry name" value="adh_short"/>
    <property type="match status" value="1"/>
</dbReference>
<dbReference type="GO" id="GO:0016491">
    <property type="term" value="F:oxidoreductase activity"/>
    <property type="evidence" value="ECO:0007669"/>
    <property type="project" value="UniProtKB-KW"/>
</dbReference>
<dbReference type="Gene3D" id="3.40.50.720">
    <property type="entry name" value="NAD(P)-binding Rossmann-like Domain"/>
    <property type="match status" value="1"/>
</dbReference>
<dbReference type="CDD" id="cd05233">
    <property type="entry name" value="SDR_c"/>
    <property type="match status" value="1"/>
</dbReference>
<dbReference type="PRINTS" id="PR00080">
    <property type="entry name" value="SDRFAMILY"/>
</dbReference>
<dbReference type="PANTHER" id="PTHR43391">
    <property type="entry name" value="RETINOL DEHYDROGENASE-RELATED"/>
    <property type="match status" value="1"/>
</dbReference>
<gene>
    <name evidence="5" type="ORF">A2756_03355</name>
</gene>
<accession>A0A1G2G4F3</accession>
<dbReference type="STRING" id="1802115.A2756_03355"/>
<dbReference type="EMBL" id="MHNL01000009">
    <property type="protein sequence ID" value="OGZ45133.1"/>
    <property type="molecule type" value="Genomic_DNA"/>
</dbReference>
<evidence type="ECO:0008006" key="7">
    <source>
        <dbReference type="Google" id="ProtNLM"/>
    </source>
</evidence>
<dbReference type="InterPro" id="IPR002347">
    <property type="entry name" value="SDR_fam"/>
</dbReference>
<comment type="similarity">
    <text evidence="1 4">Belongs to the short-chain dehydrogenases/reductases (SDR) family.</text>
</comment>